<dbReference type="EMBL" id="BSFQ01000004">
    <property type="protein sequence ID" value="GLL10139.1"/>
    <property type="molecule type" value="Genomic_DNA"/>
</dbReference>
<evidence type="ECO:0000313" key="3">
    <source>
        <dbReference type="EMBL" id="GLL10139.1"/>
    </source>
</evidence>
<dbReference type="Pfam" id="PF02585">
    <property type="entry name" value="PIG-L"/>
    <property type="match status" value="1"/>
</dbReference>
<name>A0A9W6NUT2_9PSEU</name>
<dbReference type="Gene3D" id="3.40.50.10320">
    <property type="entry name" value="LmbE-like"/>
    <property type="match status" value="1"/>
</dbReference>
<dbReference type="InterPro" id="IPR024078">
    <property type="entry name" value="LmbE-like_dom_sf"/>
</dbReference>
<feature type="compositionally biased region" description="Basic and acidic residues" evidence="2">
    <location>
        <begin position="80"/>
        <end position="98"/>
    </location>
</feature>
<evidence type="ECO:0008006" key="5">
    <source>
        <dbReference type="Google" id="ProtNLM"/>
    </source>
</evidence>
<feature type="region of interest" description="Disordered" evidence="2">
    <location>
        <begin position="74"/>
        <end position="98"/>
    </location>
</feature>
<proteinExistence type="predicted"/>
<protein>
    <recommendedName>
        <fullName evidence="5">LmbE family N-acetylglucosaminyl deacetylase</fullName>
    </recommendedName>
</protein>
<gene>
    <name evidence="3" type="ORF">GCM10017577_12790</name>
</gene>
<dbReference type="GO" id="GO:0016137">
    <property type="term" value="P:glycoside metabolic process"/>
    <property type="evidence" value="ECO:0007669"/>
    <property type="project" value="UniProtKB-ARBA"/>
</dbReference>
<keyword evidence="4" id="KW-1185">Reference proteome</keyword>
<dbReference type="InterPro" id="IPR003737">
    <property type="entry name" value="GlcNAc_PI_deacetylase-related"/>
</dbReference>
<organism evidence="3 4">
    <name type="scientific">Pseudonocardia halophobica</name>
    <dbReference type="NCBI Taxonomy" id="29401"/>
    <lineage>
        <taxon>Bacteria</taxon>
        <taxon>Bacillati</taxon>
        <taxon>Actinomycetota</taxon>
        <taxon>Actinomycetes</taxon>
        <taxon>Pseudonocardiales</taxon>
        <taxon>Pseudonocardiaceae</taxon>
        <taxon>Pseudonocardia</taxon>
    </lineage>
</organism>
<dbReference type="AlphaFoldDB" id="A0A9W6NUT2"/>
<reference evidence="3" key="2">
    <citation type="submission" date="2023-01" db="EMBL/GenBank/DDBJ databases">
        <authorList>
            <person name="Sun Q."/>
            <person name="Evtushenko L."/>
        </authorList>
    </citation>
    <scope>NUCLEOTIDE SEQUENCE</scope>
    <source>
        <strain evidence="3">VKM Ac-1069</strain>
    </source>
</reference>
<dbReference type="SUPFAM" id="SSF102588">
    <property type="entry name" value="LmbE-like"/>
    <property type="match status" value="1"/>
</dbReference>
<evidence type="ECO:0000256" key="1">
    <source>
        <dbReference type="ARBA" id="ARBA00022833"/>
    </source>
</evidence>
<evidence type="ECO:0000313" key="4">
    <source>
        <dbReference type="Proteomes" id="UP001143463"/>
    </source>
</evidence>
<reference evidence="3" key="1">
    <citation type="journal article" date="2014" name="Int. J. Syst. Evol. Microbiol.">
        <title>Complete genome sequence of Corynebacterium casei LMG S-19264T (=DSM 44701T), isolated from a smear-ripened cheese.</title>
        <authorList>
            <consortium name="US DOE Joint Genome Institute (JGI-PGF)"/>
            <person name="Walter F."/>
            <person name="Albersmeier A."/>
            <person name="Kalinowski J."/>
            <person name="Ruckert C."/>
        </authorList>
    </citation>
    <scope>NUCLEOTIDE SEQUENCE</scope>
    <source>
        <strain evidence="3">VKM Ac-1069</strain>
    </source>
</reference>
<accession>A0A9W6NUT2</accession>
<evidence type="ECO:0000256" key="2">
    <source>
        <dbReference type="SAM" id="MobiDB-lite"/>
    </source>
</evidence>
<dbReference type="Proteomes" id="UP001143463">
    <property type="component" value="Unassembled WGS sequence"/>
</dbReference>
<comment type="caution">
    <text evidence="3">The sequence shown here is derived from an EMBL/GenBank/DDBJ whole genome shotgun (WGS) entry which is preliminary data.</text>
</comment>
<keyword evidence="1" id="KW-0862">Zinc</keyword>
<dbReference type="RefSeq" id="WP_051738197.1">
    <property type="nucleotide sequence ID" value="NZ_BAAAUZ010000001.1"/>
</dbReference>
<sequence>MSRGDGEIVVAGPCDPWLVAVAARGRFTGAPALPVPDVRRCVVATAHLHEELCAAGGLMATLAEAGCAVEALAVTDGDGGPERPGAHSRERAGNRRDRPSIARGYTALGLDPLRRYRLGLPAPLPAPDDGLDAGSDVEAALADLVRTDAEGTLLVAPWEQDGHPDHDLVGTVAARVAREHRVRLLRYMLEPWRDDGTPSGIALLPRQAVRRFRLPGGVLQRKDRAVADLAAGRADTGPGCAEAELFLV</sequence>